<dbReference type="Pfam" id="PF03883">
    <property type="entry name" value="H2O2_YaaD"/>
    <property type="match status" value="1"/>
</dbReference>
<dbReference type="EMBL" id="DYXT01000034">
    <property type="protein sequence ID" value="HJE39411.1"/>
    <property type="molecule type" value="Genomic_DNA"/>
</dbReference>
<protein>
    <submittedName>
        <fullName evidence="1">YaaA family protein</fullName>
    </submittedName>
</protein>
<dbReference type="InterPro" id="IPR005583">
    <property type="entry name" value="YaaA"/>
</dbReference>
<name>A0A921E9T8_9BACT</name>
<dbReference type="AlphaFoldDB" id="A0A921E9T8"/>
<dbReference type="PANTHER" id="PTHR30283:SF4">
    <property type="entry name" value="PEROXIDE STRESS RESISTANCE PROTEIN YAAA"/>
    <property type="match status" value="1"/>
</dbReference>
<dbReference type="Proteomes" id="UP000711407">
    <property type="component" value="Unassembled WGS sequence"/>
</dbReference>
<reference evidence="1" key="2">
    <citation type="submission" date="2021-09" db="EMBL/GenBank/DDBJ databases">
        <authorList>
            <person name="Gilroy R."/>
        </authorList>
    </citation>
    <scope>NUCLEOTIDE SEQUENCE</scope>
    <source>
        <strain evidence="1">4100</strain>
    </source>
</reference>
<reference evidence="1" key="1">
    <citation type="journal article" date="2021" name="PeerJ">
        <title>Extensive microbial diversity within the chicken gut microbiome revealed by metagenomics and culture.</title>
        <authorList>
            <person name="Gilroy R."/>
            <person name="Ravi A."/>
            <person name="Getino M."/>
            <person name="Pursley I."/>
            <person name="Horton D.L."/>
            <person name="Alikhan N.F."/>
            <person name="Baker D."/>
            <person name="Gharbi K."/>
            <person name="Hall N."/>
            <person name="Watson M."/>
            <person name="Adriaenssens E.M."/>
            <person name="Foster-Nyarko E."/>
            <person name="Jarju S."/>
            <person name="Secka A."/>
            <person name="Antonio M."/>
            <person name="Oren A."/>
            <person name="Chaudhuri R.R."/>
            <person name="La Ragione R."/>
            <person name="Hildebrand F."/>
            <person name="Pallen M.J."/>
        </authorList>
    </citation>
    <scope>NUCLEOTIDE SEQUENCE</scope>
    <source>
        <strain evidence="1">4100</strain>
    </source>
</reference>
<evidence type="ECO:0000313" key="1">
    <source>
        <dbReference type="EMBL" id="HJE39411.1"/>
    </source>
</evidence>
<dbReference type="PANTHER" id="PTHR30283">
    <property type="entry name" value="PEROXIDE STRESS RESPONSE PROTEIN YAAA"/>
    <property type="match status" value="1"/>
</dbReference>
<comment type="caution">
    <text evidence="1">The sequence shown here is derived from an EMBL/GenBank/DDBJ whole genome shotgun (WGS) entry which is preliminary data.</text>
</comment>
<dbReference type="GO" id="GO:0005829">
    <property type="term" value="C:cytosol"/>
    <property type="evidence" value="ECO:0007669"/>
    <property type="project" value="TreeGrafter"/>
</dbReference>
<gene>
    <name evidence="1" type="ORF">K8V47_06620</name>
</gene>
<proteinExistence type="predicted"/>
<dbReference type="GO" id="GO:0033194">
    <property type="term" value="P:response to hydroperoxide"/>
    <property type="evidence" value="ECO:0007669"/>
    <property type="project" value="TreeGrafter"/>
</dbReference>
<organism evidence="1 2">
    <name type="scientific">Candidatus Amulumruptor caecigallinarius</name>
    <dbReference type="NCBI Taxonomy" id="2109911"/>
    <lineage>
        <taxon>Bacteria</taxon>
        <taxon>Pseudomonadati</taxon>
        <taxon>Bacteroidota</taxon>
        <taxon>Bacteroidia</taxon>
        <taxon>Bacteroidales</taxon>
        <taxon>Muribaculaceae</taxon>
        <taxon>Candidatus Amulumruptor</taxon>
    </lineage>
</organism>
<evidence type="ECO:0000313" key="2">
    <source>
        <dbReference type="Proteomes" id="UP000711407"/>
    </source>
</evidence>
<sequence length="258" mass="28036">MLILIAESKAMNCAMLREIDPSEQSVRLPVFLHQAAEIMASLAGMSVADIALRLGIGPKSAKAMADYIYDFTNTATGIEAVEAFTGVVFKHFDVRSLDGDTLTAMRSRLRIISSLYGWLRPDDIIKPYRLDFTSKAAPGGKPMYGYWRKDVTAALVDEIKAAGVGEVVNLLPMDASKCIDWKSVKDSAKVIVPSFKIQQGEALATPNATLLKALRGSLLRHIICDRITDGDALRGIDAPDMVCLRDDPAPGHPLFVTA</sequence>
<accession>A0A921E9T8</accession>